<protein>
    <submittedName>
        <fullName evidence="2">Vesicular acetylcholine transporter</fullName>
    </submittedName>
</protein>
<dbReference type="PANTHER" id="PTHR12224">
    <property type="entry name" value="BETA-1,4-MANNOSYL-GLYCOPROTEIN BETA-1,4-N-ACETYLGLUCOSAMINYL-TRANSFERASE"/>
    <property type="match status" value="1"/>
</dbReference>
<evidence type="ECO:0000313" key="2">
    <source>
        <dbReference type="EMBL" id="CAK8989885.1"/>
    </source>
</evidence>
<name>A0ABP0HLY9_9DINO</name>
<keyword evidence="1" id="KW-0732">Signal</keyword>
<dbReference type="Proteomes" id="UP001642464">
    <property type="component" value="Unassembled WGS sequence"/>
</dbReference>
<dbReference type="EMBL" id="CAXAMM010001002">
    <property type="protein sequence ID" value="CAK8989885.1"/>
    <property type="molecule type" value="Genomic_DNA"/>
</dbReference>
<accession>A0ABP0HLY9</accession>
<evidence type="ECO:0000313" key="3">
    <source>
        <dbReference type="Proteomes" id="UP001642464"/>
    </source>
</evidence>
<sequence length="337" mass="38258">MRSSLAILVLAYATCAVSERLRVLEDICNGFTLTTREGQAIELKARKQPGQIIDTFAFGNKFEIEVLLLRLYEMGDEVAEFHIVEGDRDFTGSPKEYEFDLVRGKLDAWKHKITYHKAKIPAGVKDYDLQNAQRLSMDSEMKSTPRDPADVLLEGDLDEIVHHRTLQVLRNCEPASGAWNTRIRMGNFYYTIGWTTGDWEHPTTASFFSEDHPAKWSTSFTSSTSGMSSFAEAKAIWDRPNLLSSRDGPTGWHLGWILNGAEGLARKIFLLVEGRPVWARDYKDEAALAKFLKSSFYANPQSYDYKIYPSQVHKDDVPQALLEHPEEFPTILRGVTL</sequence>
<reference evidence="2 3" key="1">
    <citation type="submission" date="2024-02" db="EMBL/GenBank/DDBJ databases">
        <authorList>
            <person name="Chen Y."/>
            <person name="Shah S."/>
            <person name="Dougan E. K."/>
            <person name="Thang M."/>
            <person name="Chan C."/>
        </authorList>
    </citation>
    <scope>NUCLEOTIDE SEQUENCE [LARGE SCALE GENOMIC DNA]</scope>
</reference>
<feature type="chain" id="PRO_5045197438" evidence="1">
    <location>
        <begin position="19"/>
        <end position="337"/>
    </location>
</feature>
<comment type="caution">
    <text evidence="2">The sequence shown here is derived from an EMBL/GenBank/DDBJ whole genome shotgun (WGS) entry which is preliminary data.</text>
</comment>
<evidence type="ECO:0000256" key="1">
    <source>
        <dbReference type="SAM" id="SignalP"/>
    </source>
</evidence>
<gene>
    <name evidence="2" type="ORF">SCF082_LOCUS2006</name>
</gene>
<organism evidence="2 3">
    <name type="scientific">Durusdinium trenchii</name>
    <dbReference type="NCBI Taxonomy" id="1381693"/>
    <lineage>
        <taxon>Eukaryota</taxon>
        <taxon>Sar</taxon>
        <taxon>Alveolata</taxon>
        <taxon>Dinophyceae</taxon>
        <taxon>Suessiales</taxon>
        <taxon>Symbiodiniaceae</taxon>
        <taxon>Durusdinium</taxon>
    </lineage>
</organism>
<keyword evidence="3" id="KW-1185">Reference proteome</keyword>
<dbReference type="PANTHER" id="PTHR12224:SF0">
    <property type="entry name" value="BETA-1,4-MANNOSYL-GLYCOPROTEIN 4-BETA-N-ACETYLGLUCOSAMINYLTRANSFERASE"/>
    <property type="match status" value="1"/>
</dbReference>
<dbReference type="Pfam" id="PF04724">
    <property type="entry name" value="Glyco_transf_17"/>
    <property type="match status" value="1"/>
</dbReference>
<dbReference type="InterPro" id="IPR006813">
    <property type="entry name" value="Glyco_trans_17"/>
</dbReference>
<proteinExistence type="predicted"/>
<feature type="signal peptide" evidence="1">
    <location>
        <begin position="1"/>
        <end position="18"/>
    </location>
</feature>